<feature type="transmembrane region" description="Helical" evidence="1">
    <location>
        <begin position="306"/>
        <end position="326"/>
    </location>
</feature>
<feature type="transmembrane region" description="Helical" evidence="1">
    <location>
        <begin position="275"/>
        <end position="294"/>
    </location>
</feature>
<gene>
    <name evidence="2" type="ORF">FHS92_001269</name>
</gene>
<keyword evidence="1" id="KW-1133">Transmembrane helix</keyword>
<evidence type="ECO:0000313" key="3">
    <source>
        <dbReference type="Proteomes" id="UP000552700"/>
    </source>
</evidence>
<keyword evidence="3" id="KW-1185">Reference proteome</keyword>
<feature type="transmembrane region" description="Helical" evidence="1">
    <location>
        <begin position="242"/>
        <end position="263"/>
    </location>
</feature>
<feature type="transmembrane region" description="Helical" evidence="1">
    <location>
        <begin position="200"/>
        <end position="222"/>
    </location>
</feature>
<feature type="transmembrane region" description="Helical" evidence="1">
    <location>
        <begin position="394"/>
        <end position="414"/>
    </location>
</feature>
<comment type="caution">
    <text evidence="2">The sequence shown here is derived from an EMBL/GenBank/DDBJ whole genome shotgun (WGS) entry which is preliminary data.</text>
</comment>
<dbReference type="EMBL" id="JACIJP010000001">
    <property type="protein sequence ID" value="MBB6123562.1"/>
    <property type="molecule type" value="Genomic_DNA"/>
</dbReference>
<feature type="transmembrane region" description="Helical" evidence="1">
    <location>
        <begin position="12"/>
        <end position="39"/>
    </location>
</feature>
<feature type="transmembrane region" description="Helical" evidence="1">
    <location>
        <begin position="134"/>
        <end position="154"/>
    </location>
</feature>
<feature type="transmembrane region" description="Helical" evidence="1">
    <location>
        <begin position="362"/>
        <end position="382"/>
    </location>
</feature>
<reference evidence="2 3" key="1">
    <citation type="submission" date="2020-08" db="EMBL/GenBank/DDBJ databases">
        <title>Genomic Encyclopedia of Type Strains, Phase IV (KMG-IV): sequencing the most valuable type-strain genomes for metagenomic binning, comparative biology and taxonomic classification.</title>
        <authorList>
            <person name="Goeker M."/>
        </authorList>
    </citation>
    <scope>NUCLEOTIDE SEQUENCE [LARGE SCALE GENOMIC DNA]</scope>
    <source>
        <strain evidence="2 3">DSM 102255</strain>
    </source>
</reference>
<organism evidence="2 3">
    <name type="scientific">Sphingobium subterraneum</name>
    <dbReference type="NCBI Taxonomy" id="627688"/>
    <lineage>
        <taxon>Bacteria</taxon>
        <taxon>Pseudomonadati</taxon>
        <taxon>Pseudomonadota</taxon>
        <taxon>Alphaproteobacteria</taxon>
        <taxon>Sphingomonadales</taxon>
        <taxon>Sphingomonadaceae</taxon>
        <taxon>Sphingobium</taxon>
    </lineage>
</organism>
<feature type="transmembrane region" description="Helical" evidence="1">
    <location>
        <begin position="338"/>
        <end position="356"/>
    </location>
</feature>
<dbReference type="Proteomes" id="UP000552700">
    <property type="component" value="Unassembled WGS sequence"/>
</dbReference>
<feature type="transmembrane region" description="Helical" evidence="1">
    <location>
        <begin position="160"/>
        <end position="180"/>
    </location>
</feature>
<proteinExistence type="predicted"/>
<evidence type="ECO:0000313" key="2">
    <source>
        <dbReference type="EMBL" id="MBB6123562.1"/>
    </source>
</evidence>
<feature type="transmembrane region" description="Helical" evidence="1">
    <location>
        <begin position="51"/>
        <end position="69"/>
    </location>
</feature>
<name>A0A841IZL6_9SPHN</name>
<dbReference type="AlphaFoldDB" id="A0A841IZL6"/>
<protein>
    <submittedName>
        <fullName evidence="2">Uncharacterized protein</fullName>
    </submittedName>
</protein>
<evidence type="ECO:0000256" key="1">
    <source>
        <dbReference type="SAM" id="Phobius"/>
    </source>
</evidence>
<sequence length="480" mass="52557">MTAWLGISQLLLLRFLGIISVENGLVGAGLLIGLCWGIVRSMRSVAGPIRLPTILWCFGFSLVLFALGGEGRLFYANVDWQVRDAVLRDMAINPWPFVYTARGFPDVLRAPIGMFFLPALAYKQWGAGAADWALLLQNALLLTAILSLGSTLFATGKQKGVALVILVFFSGLDLVGQWLLHRELVDHLESWSKLEYSSTVTLAFWVPQHALAGWTVAVLFLLWRAGKLPPAPFLTLLPLTAIWSPFALIGSMPFAIYVAASTLRRHRLTGLDFTLPVLSTMLAAPSLLYLSAAGDAVGIRAFPVGIARFIAIQMIETIPYLAPLIALTRLRGADRWGAATLGIVTVWLFVAPFIQIGWSIDFMMRATIPAFAILAVMVADAIMDQESPRQPAAWLIVALVIGSVTALMEIRSAVLNPVSPRVSCTFFKAWEQTFSNYRKDSYLAPLSKMPAIIAPPAPYHVSSKEPTRCWNGLWVHPTGV</sequence>
<keyword evidence="1" id="KW-0472">Membrane</keyword>
<accession>A0A841IZL6</accession>
<keyword evidence="1" id="KW-0812">Transmembrane</keyword>